<dbReference type="Proteomes" id="UP000218811">
    <property type="component" value="Unassembled WGS sequence"/>
</dbReference>
<organism evidence="2 3">
    <name type="scientific">Wolfiporia cocos (strain MD-104)</name>
    <name type="common">Brown rot fungus</name>
    <dbReference type="NCBI Taxonomy" id="742152"/>
    <lineage>
        <taxon>Eukaryota</taxon>
        <taxon>Fungi</taxon>
        <taxon>Dikarya</taxon>
        <taxon>Basidiomycota</taxon>
        <taxon>Agaricomycotina</taxon>
        <taxon>Agaricomycetes</taxon>
        <taxon>Polyporales</taxon>
        <taxon>Phaeolaceae</taxon>
        <taxon>Wolfiporia</taxon>
    </lineage>
</organism>
<feature type="region of interest" description="Disordered" evidence="1">
    <location>
        <begin position="25"/>
        <end position="142"/>
    </location>
</feature>
<evidence type="ECO:0000256" key="1">
    <source>
        <dbReference type="SAM" id="MobiDB-lite"/>
    </source>
</evidence>
<dbReference type="PROSITE" id="PS51257">
    <property type="entry name" value="PROKAR_LIPOPROTEIN"/>
    <property type="match status" value="1"/>
</dbReference>
<accession>A0A2H3IXY5</accession>
<dbReference type="EMBL" id="KB467832">
    <property type="protein sequence ID" value="PCH34860.1"/>
    <property type="molecule type" value="Genomic_DNA"/>
</dbReference>
<feature type="compositionally biased region" description="Polar residues" evidence="1">
    <location>
        <begin position="55"/>
        <end position="74"/>
    </location>
</feature>
<name>A0A2H3IXY5_WOLCO</name>
<sequence>MSKLASLSPQNSFSYASASCSYSITEVNSSAPGSPTLATASTSTTPLKRKRGETSFHTSLSPAPSQVMRRTQLSLDDVPSLRRSTYRPPRPEPFKPIYVDTFVDELPQKSKDTTDVPESETDRVSPTPTEIISDYEDDTNEDTGEDAVQRMIDKMKAKGVKVRDFVNDPSTIALRPKEVWPNPLITLKTHDRWVHSGEKGRRLLNLTGKQLYRLLESGLVTKEEAERYWSEEQKTAEEAYRTRAGGPYPYYTREPIQRPTRAYREVMREVDYRLFGDEMDAKL</sequence>
<evidence type="ECO:0000313" key="2">
    <source>
        <dbReference type="EMBL" id="PCH34860.1"/>
    </source>
</evidence>
<evidence type="ECO:0000313" key="3">
    <source>
        <dbReference type="Proteomes" id="UP000218811"/>
    </source>
</evidence>
<dbReference type="OMA" id="WITLTEV"/>
<dbReference type="AlphaFoldDB" id="A0A2H3IXY5"/>
<feature type="non-terminal residue" evidence="2">
    <location>
        <position position="283"/>
    </location>
</feature>
<feature type="compositionally biased region" description="Acidic residues" evidence="1">
    <location>
        <begin position="133"/>
        <end position="142"/>
    </location>
</feature>
<dbReference type="OrthoDB" id="3244491at2759"/>
<feature type="compositionally biased region" description="Low complexity" evidence="1">
    <location>
        <begin position="25"/>
        <end position="46"/>
    </location>
</feature>
<keyword evidence="3" id="KW-1185">Reference proteome</keyword>
<proteinExistence type="predicted"/>
<reference evidence="2 3" key="1">
    <citation type="journal article" date="2012" name="Science">
        <title>The Paleozoic origin of enzymatic lignin decomposition reconstructed from 31 fungal genomes.</title>
        <authorList>
            <person name="Floudas D."/>
            <person name="Binder M."/>
            <person name="Riley R."/>
            <person name="Barry K."/>
            <person name="Blanchette R.A."/>
            <person name="Henrissat B."/>
            <person name="Martinez A.T."/>
            <person name="Otillar R."/>
            <person name="Spatafora J.W."/>
            <person name="Yadav J.S."/>
            <person name="Aerts A."/>
            <person name="Benoit I."/>
            <person name="Boyd A."/>
            <person name="Carlson A."/>
            <person name="Copeland A."/>
            <person name="Coutinho P.M."/>
            <person name="de Vries R.P."/>
            <person name="Ferreira P."/>
            <person name="Findley K."/>
            <person name="Foster B."/>
            <person name="Gaskell J."/>
            <person name="Glotzer D."/>
            <person name="Gorecki P."/>
            <person name="Heitman J."/>
            <person name="Hesse C."/>
            <person name="Hori C."/>
            <person name="Igarashi K."/>
            <person name="Jurgens J.A."/>
            <person name="Kallen N."/>
            <person name="Kersten P."/>
            <person name="Kohler A."/>
            <person name="Kuees U."/>
            <person name="Kumar T.K.A."/>
            <person name="Kuo A."/>
            <person name="LaButti K."/>
            <person name="Larrondo L.F."/>
            <person name="Lindquist E."/>
            <person name="Ling A."/>
            <person name="Lombard V."/>
            <person name="Lucas S."/>
            <person name="Lundell T."/>
            <person name="Martin R."/>
            <person name="McLaughlin D.J."/>
            <person name="Morgenstern I."/>
            <person name="Morin E."/>
            <person name="Murat C."/>
            <person name="Nagy L.G."/>
            <person name="Nolan M."/>
            <person name="Ohm R.A."/>
            <person name="Patyshakuliyeva A."/>
            <person name="Rokas A."/>
            <person name="Ruiz-Duenas F.J."/>
            <person name="Sabat G."/>
            <person name="Salamov A."/>
            <person name="Samejima M."/>
            <person name="Schmutz J."/>
            <person name="Slot J.C."/>
            <person name="St John F."/>
            <person name="Stenlid J."/>
            <person name="Sun H."/>
            <person name="Sun S."/>
            <person name="Syed K."/>
            <person name="Tsang A."/>
            <person name="Wiebenga A."/>
            <person name="Young D."/>
            <person name="Pisabarro A."/>
            <person name="Eastwood D.C."/>
            <person name="Martin F."/>
            <person name="Cullen D."/>
            <person name="Grigoriev I.V."/>
            <person name="Hibbett D.S."/>
        </authorList>
    </citation>
    <scope>NUCLEOTIDE SEQUENCE [LARGE SCALE GENOMIC DNA]</scope>
    <source>
        <strain evidence="2 3">MD-104</strain>
    </source>
</reference>
<protein>
    <submittedName>
        <fullName evidence="2">Uncharacterized protein</fullName>
    </submittedName>
</protein>
<gene>
    <name evidence="2" type="ORF">WOLCODRAFT_27509</name>
</gene>